<dbReference type="Proteomes" id="UP000694843">
    <property type="component" value="Unplaced"/>
</dbReference>
<dbReference type="GeneID" id="108669009"/>
<organism evidence="2 3">
    <name type="scientific">Hyalella azteca</name>
    <name type="common">Amphipod</name>
    <dbReference type="NCBI Taxonomy" id="294128"/>
    <lineage>
        <taxon>Eukaryota</taxon>
        <taxon>Metazoa</taxon>
        <taxon>Ecdysozoa</taxon>
        <taxon>Arthropoda</taxon>
        <taxon>Crustacea</taxon>
        <taxon>Multicrustacea</taxon>
        <taxon>Malacostraca</taxon>
        <taxon>Eumalacostraca</taxon>
        <taxon>Peracarida</taxon>
        <taxon>Amphipoda</taxon>
        <taxon>Senticaudata</taxon>
        <taxon>Talitrida</taxon>
        <taxon>Talitroidea</taxon>
        <taxon>Hyalellidae</taxon>
        <taxon>Hyalella</taxon>
    </lineage>
</organism>
<dbReference type="RefSeq" id="XP_018011783.2">
    <property type="nucleotide sequence ID" value="XM_018156294.2"/>
</dbReference>
<feature type="region of interest" description="Disordered" evidence="1">
    <location>
        <begin position="60"/>
        <end position="83"/>
    </location>
</feature>
<dbReference type="OrthoDB" id="10570761at2759"/>
<proteinExistence type="predicted"/>
<evidence type="ECO:0000313" key="3">
    <source>
        <dbReference type="RefSeq" id="XP_018011783.2"/>
    </source>
</evidence>
<evidence type="ECO:0000256" key="1">
    <source>
        <dbReference type="SAM" id="MobiDB-lite"/>
    </source>
</evidence>
<name>A0A8B7NDV6_HYAAZ</name>
<evidence type="ECO:0000313" key="2">
    <source>
        <dbReference type="Proteomes" id="UP000694843"/>
    </source>
</evidence>
<gene>
    <name evidence="3" type="primary">LOC108669009</name>
</gene>
<sequence>MQAPGSILQMQVPGSLQTQAPGSLQMESRCSSQVHVLCSSPIPAEQCVHNDVLAPAKETLPRRAQRPAAKEQHPTPPPHKNCQSIAVLGNSRLRVGTQLRMSHHPHDGTKCSNYQDDVIAPAEEFQDPQPARSEESESSL</sequence>
<feature type="region of interest" description="Disordered" evidence="1">
    <location>
        <begin position="1"/>
        <end position="24"/>
    </location>
</feature>
<feature type="region of interest" description="Disordered" evidence="1">
    <location>
        <begin position="99"/>
        <end position="140"/>
    </location>
</feature>
<keyword evidence="2" id="KW-1185">Reference proteome</keyword>
<reference evidence="3" key="1">
    <citation type="submission" date="2025-08" db="UniProtKB">
        <authorList>
            <consortium name="RefSeq"/>
        </authorList>
    </citation>
    <scope>IDENTIFICATION</scope>
    <source>
        <tissue evidence="3">Whole organism</tissue>
    </source>
</reference>
<feature type="compositionally biased region" description="Polar residues" evidence="1">
    <location>
        <begin position="8"/>
        <end position="24"/>
    </location>
</feature>
<accession>A0A8B7NDV6</accession>
<protein>
    <submittedName>
        <fullName evidence="3">Uncharacterized protein LOC108669009</fullName>
    </submittedName>
</protein>
<dbReference type="KEGG" id="hazt:108669009"/>
<dbReference type="AlphaFoldDB" id="A0A8B7NDV6"/>